<dbReference type="EMBL" id="VLPK01000001">
    <property type="protein sequence ID" value="TSJ43162.1"/>
    <property type="molecule type" value="Genomic_DNA"/>
</dbReference>
<evidence type="ECO:0000259" key="3">
    <source>
        <dbReference type="Pfam" id="PF00884"/>
    </source>
</evidence>
<protein>
    <submittedName>
        <fullName evidence="4">Arylsulfatase</fullName>
    </submittedName>
</protein>
<evidence type="ECO:0000313" key="5">
    <source>
        <dbReference type="Proteomes" id="UP000318733"/>
    </source>
</evidence>
<proteinExistence type="inferred from homology"/>
<accession>A0A556MTK0</accession>
<evidence type="ECO:0000256" key="1">
    <source>
        <dbReference type="ARBA" id="ARBA00008779"/>
    </source>
</evidence>
<keyword evidence="5" id="KW-1185">Reference proteome</keyword>
<feature type="domain" description="Sulfatase N-terminal" evidence="3">
    <location>
        <begin position="40"/>
        <end position="464"/>
    </location>
</feature>
<dbReference type="RefSeq" id="WP_144246727.1">
    <property type="nucleotide sequence ID" value="NZ_VLPK01000001.1"/>
</dbReference>
<comment type="similarity">
    <text evidence="1">Belongs to the sulfatase family.</text>
</comment>
<dbReference type="Proteomes" id="UP000318733">
    <property type="component" value="Unassembled WGS sequence"/>
</dbReference>
<dbReference type="InterPro" id="IPR000917">
    <property type="entry name" value="Sulfatase_N"/>
</dbReference>
<dbReference type="Gene3D" id="3.30.1120.10">
    <property type="match status" value="1"/>
</dbReference>
<dbReference type="OrthoDB" id="9803751at2"/>
<dbReference type="AlphaFoldDB" id="A0A556MTK0"/>
<name>A0A556MTK0_9SPHI</name>
<evidence type="ECO:0000256" key="2">
    <source>
        <dbReference type="ARBA" id="ARBA00022801"/>
    </source>
</evidence>
<dbReference type="CDD" id="cd16025">
    <property type="entry name" value="PAS_like"/>
    <property type="match status" value="1"/>
</dbReference>
<gene>
    <name evidence="4" type="ORF">FO440_02935</name>
</gene>
<sequence>MKTLRFSSAIVLLAVLATSVIAWRNKPVHPGHKQVQPKRPNIILILSDDMGYSDLGCYGGEAQTPNLDQLAKEGLRYTQFYNTARCCPSRASLMTGLDPHQANMGWMTSEDFKLPGYRGDLSHNAVTIAEVLKSAGYATYMTGKWHLNLDPSLNNASKENWPLQRGFDHYYGIILGAANYYDPGYLCRDNTQINTTNDPEYKPANYYFTDAVSDNSVKYLKEVDKQKPFFMYVAYTAAHWPMQAPEAAIAKYKGRFDKGWEALRKERIERMKKLGVIKQDEDLSPFDGKPWADEKEKPALLRRMETYAAMIDIMDQGIGRIIKQLKANGQYDNTLIFFLQDNGACAEIIGDGETKPIAPDPAHVRKLTPESLIYSNKPVTTRDGKLVMQGRKVMAGPADTYVSYMQEWANVSTTPLRKFKHYVHEGGISTPLIVHWPDGLKAKGELRAQAGHEMDIMPTILDITKTPYPKTFNQHDITPVEGISLVPSFENKPLQREAIYWDHEMNKAVRMGNWKLVSEADLNFKAKTYTSAPWELYDISTDRSELNNVADKHPDLVKKMNDMWEAYAKRCQVYPSPWTKLN</sequence>
<dbReference type="SUPFAM" id="SSF53649">
    <property type="entry name" value="Alkaline phosphatase-like"/>
    <property type="match status" value="1"/>
</dbReference>
<dbReference type="PANTHER" id="PTHR42693:SF53">
    <property type="entry name" value="ENDO-4-O-SULFATASE"/>
    <property type="match status" value="1"/>
</dbReference>
<dbReference type="GO" id="GO:0004065">
    <property type="term" value="F:arylsulfatase activity"/>
    <property type="evidence" value="ECO:0007669"/>
    <property type="project" value="TreeGrafter"/>
</dbReference>
<reference evidence="4 5" key="1">
    <citation type="submission" date="2019-07" db="EMBL/GenBank/DDBJ databases">
        <authorList>
            <person name="Huq M.A."/>
        </authorList>
    </citation>
    <scope>NUCLEOTIDE SEQUENCE [LARGE SCALE GENOMIC DNA]</scope>
    <source>
        <strain evidence="4 5">MAH-19</strain>
    </source>
</reference>
<dbReference type="PANTHER" id="PTHR42693">
    <property type="entry name" value="ARYLSULFATASE FAMILY MEMBER"/>
    <property type="match status" value="1"/>
</dbReference>
<evidence type="ECO:0000313" key="4">
    <source>
        <dbReference type="EMBL" id="TSJ43162.1"/>
    </source>
</evidence>
<dbReference type="Pfam" id="PF00884">
    <property type="entry name" value="Sulfatase"/>
    <property type="match status" value="1"/>
</dbReference>
<dbReference type="InterPro" id="IPR017850">
    <property type="entry name" value="Alkaline_phosphatase_core_sf"/>
</dbReference>
<dbReference type="Gene3D" id="3.40.720.10">
    <property type="entry name" value="Alkaline Phosphatase, subunit A"/>
    <property type="match status" value="1"/>
</dbReference>
<organism evidence="4 5">
    <name type="scientific">Mucilaginibacter corticis</name>
    <dbReference type="NCBI Taxonomy" id="2597670"/>
    <lineage>
        <taxon>Bacteria</taxon>
        <taxon>Pseudomonadati</taxon>
        <taxon>Bacteroidota</taxon>
        <taxon>Sphingobacteriia</taxon>
        <taxon>Sphingobacteriales</taxon>
        <taxon>Sphingobacteriaceae</taxon>
        <taxon>Mucilaginibacter</taxon>
    </lineage>
</organism>
<dbReference type="InterPro" id="IPR050738">
    <property type="entry name" value="Sulfatase"/>
</dbReference>
<comment type="caution">
    <text evidence="4">The sequence shown here is derived from an EMBL/GenBank/DDBJ whole genome shotgun (WGS) entry which is preliminary data.</text>
</comment>
<keyword evidence="2" id="KW-0378">Hydrolase</keyword>